<dbReference type="EMBL" id="FCOC02000005">
    <property type="protein sequence ID" value="SAL28996.1"/>
    <property type="molecule type" value="Genomic_DNA"/>
</dbReference>
<accession>A0A158GAB9</accession>
<keyword evidence="1" id="KW-1133">Transmembrane helix</keyword>
<dbReference type="AlphaFoldDB" id="A0A158GAB9"/>
<evidence type="ECO:0000313" key="3">
    <source>
        <dbReference type="Proteomes" id="UP000054893"/>
    </source>
</evidence>
<keyword evidence="1" id="KW-0472">Membrane</keyword>
<keyword evidence="1" id="KW-0812">Transmembrane</keyword>
<organism evidence="2 3">
    <name type="scientific">Caballeronia sordidicola</name>
    <name type="common">Burkholderia sordidicola</name>
    <dbReference type="NCBI Taxonomy" id="196367"/>
    <lineage>
        <taxon>Bacteria</taxon>
        <taxon>Pseudomonadati</taxon>
        <taxon>Pseudomonadota</taxon>
        <taxon>Betaproteobacteria</taxon>
        <taxon>Burkholderiales</taxon>
        <taxon>Burkholderiaceae</taxon>
        <taxon>Caballeronia</taxon>
    </lineage>
</organism>
<dbReference type="Pfam" id="PF06796">
    <property type="entry name" value="NapE"/>
    <property type="match status" value="1"/>
</dbReference>
<reference evidence="2 3" key="1">
    <citation type="submission" date="2016-01" db="EMBL/GenBank/DDBJ databases">
        <authorList>
            <person name="Oliw E.H."/>
        </authorList>
    </citation>
    <scope>NUCLEOTIDE SEQUENCE [LARGE SCALE GENOMIC DNA]</scope>
    <source>
        <strain evidence="2">LMG 22029</strain>
    </source>
</reference>
<protein>
    <submittedName>
        <fullName evidence="2">Periplasmic nitrate reductase protein NapE</fullName>
    </submittedName>
</protein>
<evidence type="ECO:0000256" key="1">
    <source>
        <dbReference type="SAM" id="Phobius"/>
    </source>
</evidence>
<proteinExistence type="predicted"/>
<evidence type="ECO:0000313" key="2">
    <source>
        <dbReference type="EMBL" id="SAL28996.1"/>
    </source>
</evidence>
<dbReference type="Proteomes" id="UP000054893">
    <property type="component" value="Unassembled WGS sequence"/>
</dbReference>
<dbReference type="NCBIfam" id="TIGR02973">
    <property type="entry name" value="nitrate_rd_NapE"/>
    <property type="match status" value="1"/>
</dbReference>
<dbReference type="InterPro" id="IPR010649">
    <property type="entry name" value="NapE_TorE"/>
</dbReference>
<sequence>MSYHVAIIMTETETSLRKTEELRSFLFLTIVMVPVLTIVFVAAYGFAVWFYQMLIGGPPH</sequence>
<feature type="transmembrane region" description="Helical" evidence="1">
    <location>
        <begin position="25"/>
        <end position="51"/>
    </location>
</feature>
<name>A0A158GAB9_CABSO</name>
<gene>
    <name evidence="2" type="ORF">AWB64_02468</name>
</gene>
<dbReference type="InterPro" id="IPR004448">
    <property type="entry name" value="Nitrate_reductase_NapE"/>
</dbReference>